<evidence type="ECO:0000256" key="7">
    <source>
        <dbReference type="ARBA" id="ARBA00022989"/>
    </source>
</evidence>
<sequence length="1088" mass="117990">MFNLATGFIKRPVLTTVCSLLIILLGGIAIPLLPLAKLPDLAPKQVQVTANFQGADAQTTADNVTTVLERQINGTEDMLYMSSYTDSTGNATISVSFPVEIDANIAQVLVQNNVATAQPQLPESVNRTGVTTNKQSPSITLAYGIYSEKNEQGEFIYDNTFLSNYVDRYITDEIKRLDGVGAVNIAGQRQYAMRIWLNPDALAARGVTAQEVVNAINQQNVQVGAGVIGQEPAPPGQQYQLSLRAVGRFTTPQEAEDIVVKTGSDGALIRIRDVGRAEVGAQNYSVTAIFNQAPAVALLVYQLPGSNAWNTGQLVRAKMDALARDFPPGLQATIALDNTDFVAAALQEAFKTLFEAILLVFLVILLFLQDWRTTIIPSIAIPVSLIGAMAFALAFGFSMNQLTLFGVILATGLVVDDGILVVEAVANKLQAGMRPLQAAIDSMGELLGAVIATSLVLVAVFIPVTFFPGTTGIVYKQFALIIIFAIIISTFNAMSFSPTMAAILMRPSQPLHGPLRGLFGGFNQGFEWVKQGYTGLVAQVIRWRWVVVPIFVVGLIASGWIYQVTPQGFIPEEDQGYFFMLGEAPSTVSLQYTTNQVKQVEELMLKNPEVSSVMGIGGFSFTGNASNKALFFVKLKPWEERQGIQKSVFGLLRWANRLMATQVTGMRVAAVNAPAIDGLGSTGGMEVYLQDRAYRGMDALIENSQKYLEQVNQRPEIASAFANFTPSAPLVQVSIDRNLANAQNVDINTVFNTMQTYLGSTYVNQYVLGGFLYRVYAQADAQYRSDPQAIDQLYVRSRDGRSVQLSQVVRLEQITYPPIVQHYNIYTAVDILANPAQGFSTGDAMRAMEEVAQEVLAPGFALEWTGMAFQERAAAGAAPIVFGLSFVIVFLVLAAQYESYIDPLIIMLTVPLSILGALGAIQLRANLLQSWSGWPAVNNNMYTQIALVMLIALASKNAILIVEFANQAHKEEGMNFTQAAIHACRERLRPILMTVLSGLVGFAPLLVAKGAGAMSRWSLGTALFGGYAISTLLSLFLVPVLYVVIKNLERQFFSDDGGETPAPTALEPTVEDLPAPVMRFEGSSSEGH</sequence>
<evidence type="ECO:0000256" key="8">
    <source>
        <dbReference type="ARBA" id="ARBA00023136"/>
    </source>
</evidence>
<feature type="transmembrane region" description="Helical" evidence="9">
    <location>
        <begin position="478"/>
        <end position="496"/>
    </location>
</feature>
<keyword evidence="11" id="KW-1185">Reference proteome</keyword>
<dbReference type="Pfam" id="PF00873">
    <property type="entry name" value="ACR_tran"/>
    <property type="match status" value="1"/>
</dbReference>
<dbReference type="Gene3D" id="3.30.70.1320">
    <property type="entry name" value="Multidrug efflux transporter AcrB pore domain like"/>
    <property type="match status" value="1"/>
</dbReference>
<feature type="transmembrane region" description="Helical" evidence="9">
    <location>
        <begin position="12"/>
        <end position="33"/>
    </location>
</feature>
<dbReference type="STRING" id="1188229.GlitD10_0985"/>
<dbReference type="EMBL" id="CP017675">
    <property type="protein sequence ID" value="APB33303.1"/>
    <property type="molecule type" value="Genomic_DNA"/>
</dbReference>
<feature type="transmembrane region" description="Helical" evidence="9">
    <location>
        <begin position="375"/>
        <end position="397"/>
    </location>
</feature>
<evidence type="ECO:0000256" key="4">
    <source>
        <dbReference type="ARBA" id="ARBA00022475"/>
    </source>
</evidence>
<keyword evidence="6 9" id="KW-0812">Transmembrane</keyword>
<dbReference type="InterPro" id="IPR027463">
    <property type="entry name" value="AcrB_DN_DC_subdom"/>
</dbReference>
<proteinExistence type="inferred from homology"/>
<evidence type="ECO:0000256" key="5">
    <source>
        <dbReference type="ARBA" id="ARBA00022519"/>
    </source>
</evidence>
<protein>
    <submittedName>
        <fullName evidence="10">RND multidrug efflux transporter</fullName>
    </submittedName>
</protein>
<comment type="subcellular location">
    <subcellularLocation>
        <location evidence="1">Cell inner membrane</location>
        <topology evidence="1">Multi-pass membrane protein</topology>
    </subcellularLocation>
</comment>
<feature type="transmembrane region" description="Helical" evidence="9">
    <location>
        <begin position="1024"/>
        <end position="1045"/>
    </location>
</feature>
<feature type="transmembrane region" description="Helical" evidence="9">
    <location>
        <begin position="446"/>
        <end position="466"/>
    </location>
</feature>
<feature type="transmembrane region" description="Helical" evidence="9">
    <location>
        <begin position="349"/>
        <end position="368"/>
    </location>
</feature>
<dbReference type="InterPro" id="IPR001036">
    <property type="entry name" value="Acrflvin-R"/>
</dbReference>
<dbReference type="PANTHER" id="PTHR32063">
    <property type="match status" value="1"/>
</dbReference>
<evidence type="ECO:0000256" key="3">
    <source>
        <dbReference type="ARBA" id="ARBA00022448"/>
    </source>
</evidence>
<dbReference type="InterPro" id="IPR004764">
    <property type="entry name" value="MdtF-like"/>
</dbReference>
<evidence type="ECO:0000256" key="2">
    <source>
        <dbReference type="ARBA" id="ARBA00010942"/>
    </source>
</evidence>
<evidence type="ECO:0000313" key="10">
    <source>
        <dbReference type="EMBL" id="APB33303.1"/>
    </source>
</evidence>
<name>A0A1J0ABJ9_9CYAN</name>
<dbReference type="PANTHER" id="PTHR32063:SF11">
    <property type="entry name" value="CATION OR DRUG EFFLUX SYSTEM PROTEIN"/>
    <property type="match status" value="1"/>
</dbReference>
<keyword evidence="4" id="KW-1003">Cell membrane</keyword>
<accession>A0A1J0ABJ9</accession>
<dbReference type="KEGG" id="glt:GlitD10_0985"/>
<dbReference type="AlphaFoldDB" id="A0A1J0ABJ9"/>
<organism evidence="10 11">
    <name type="scientific">Gloeomargarita lithophora Alchichica-D10</name>
    <dbReference type="NCBI Taxonomy" id="1188229"/>
    <lineage>
        <taxon>Bacteria</taxon>
        <taxon>Bacillati</taxon>
        <taxon>Cyanobacteriota</taxon>
        <taxon>Cyanophyceae</taxon>
        <taxon>Gloeomargaritales</taxon>
        <taxon>Gloeomargaritaceae</taxon>
        <taxon>Gloeomargarita</taxon>
    </lineage>
</organism>
<dbReference type="PRINTS" id="PR00702">
    <property type="entry name" value="ACRIFLAVINRP"/>
</dbReference>
<dbReference type="GO" id="GO:0015562">
    <property type="term" value="F:efflux transmembrane transporter activity"/>
    <property type="evidence" value="ECO:0007669"/>
    <property type="project" value="InterPro"/>
</dbReference>
<keyword evidence="5" id="KW-0997">Cell inner membrane</keyword>
<dbReference type="GO" id="GO:0009636">
    <property type="term" value="P:response to toxic substance"/>
    <property type="evidence" value="ECO:0007669"/>
    <property type="project" value="UniProtKB-ARBA"/>
</dbReference>
<dbReference type="Gene3D" id="3.30.70.1430">
    <property type="entry name" value="Multidrug efflux transporter AcrB pore domain"/>
    <property type="match status" value="2"/>
</dbReference>
<dbReference type="Gene3D" id="3.30.2090.10">
    <property type="entry name" value="Multidrug efflux transporter AcrB TolC docking domain, DN and DC subdomains"/>
    <property type="match status" value="2"/>
</dbReference>
<feature type="transmembrane region" description="Helical" evidence="9">
    <location>
        <begin position="543"/>
        <end position="562"/>
    </location>
</feature>
<keyword evidence="3" id="KW-0813">Transport</keyword>
<feature type="transmembrane region" description="Helical" evidence="9">
    <location>
        <begin position="403"/>
        <end position="426"/>
    </location>
</feature>
<keyword evidence="7 9" id="KW-1133">Transmembrane helix</keyword>
<evidence type="ECO:0000256" key="9">
    <source>
        <dbReference type="SAM" id="Phobius"/>
    </source>
</evidence>
<feature type="transmembrane region" description="Helical" evidence="9">
    <location>
        <begin position="877"/>
        <end position="897"/>
    </location>
</feature>
<dbReference type="Gene3D" id="1.20.1640.10">
    <property type="entry name" value="Multidrug efflux transporter AcrB transmembrane domain"/>
    <property type="match status" value="2"/>
</dbReference>
<dbReference type="SUPFAM" id="SSF82714">
    <property type="entry name" value="Multidrug efflux transporter AcrB TolC docking domain, DN and DC subdomains"/>
    <property type="match status" value="2"/>
</dbReference>
<feature type="transmembrane region" description="Helical" evidence="9">
    <location>
        <begin position="904"/>
        <end position="925"/>
    </location>
</feature>
<evidence type="ECO:0000256" key="1">
    <source>
        <dbReference type="ARBA" id="ARBA00004429"/>
    </source>
</evidence>
<dbReference type="SUPFAM" id="SSF82693">
    <property type="entry name" value="Multidrug efflux transporter AcrB pore domain, PN1, PN2, PC1 and PC2 subdomains"/>
    <property type="match status" value="4"/>
</dbReference>
<dbReference type="NCBIfam" id="TIGR00915">
    <property type="entry name" value="2A0602"/>
    <property type="match status" value="1"/>
</dbReference>
<gene>
    <name evidence="10" type="ORF">GlitD10_0985</name>
</gene>
<dbReference type="GO" id="GO:0005886">
    <property type="term" value="C:plasma membrane"/>
    <property type="evidence" value="ECO:0007669"/>
    <property type="project" value="UniProtKB-SubCell"/>
</dbReference>
<dbReference type="SUPFAM" id="SSF82866">
    <property type="entry name" value="Multidrug efflux transporter AcrB transmembrane domain"/>
    <property type="match status" value="2"/>
</dbReference>
<evidence type="ECO:0000313" key="11">
    <source>
        <dbReference type="Proteomes" id="UP000180235"/>
    </source>
</evidence>
<feature type="transmembrane region" description="Helical" evidence="9">
    <location>
        <begin position="991"/>
        <end position="1012"/>
    </location>
</feature>
<evidence type="ECO:0000256" key="6">
    <source>
        <dbReference type="ARBA" id="ARBA00022692"/>
    </source>
</evidence>
<feature type="transmembrane region" description="Helical" evidence="9">
    <location>
        <begin position="945"/>
        <end position="965"/>
    </location>
</feature>
<keyword evidence="8 9" id="KW-0472">Membrane</keyword>
<dbReference type="Gene3D" id="3.30.70.1440">
    <property type="entry name" value="Multidrug efflux transporter AcrB pore domain"/>
    <property type="match status" value="1"/>
</dbReference>
<dbReference type="Proteomes" id="UP000180235">
    <property type="component" value="Chromosome"/>
</dbReference>
<reference evidence="10 11" key="1">
    <citation type="submission" date="2016-10" db="EMBL/GenBank/DDBJ databases">
        <title>Description of Gloeomargarita lithophora gen. nov., sp. nov., a thylakoid-bearing basal-branching cyanobacterium with intracellular carbonates, and proposal for Gloeomargaritales ord. nov.</title>
        <authorList>
            <person name="Moreira D."/>
            <person name="Tavera R."/>
            <person name="Benzerara K."/>
            <person name="Skouri-Panet F."/>
            <person name="Couradeau E."/>
            <person name="Gerard E."/>
            <person name="Loussert C."/>
            <person name="Novelo E."/>
            <person name="Zivanovic Y."/>
            <person name="Lopez-Garcia P."/>
        </authorList>
    </citation>
    <scope>NUCLEOTIDE SEQUENCE [LARGE SCALE GENOMIC DNA]</scope>
    <source>
        <strain evidence="10 11">D10</strain>
    </source>
</reference>
<dbReference type="GO" id="GO:0042910">
    <property type="term" value="F:xenobiotic transmembrane transporter activity"/>
    <property type="evidence" value="ECO:0007669"/>
    <property type="project" value="TreeGrafter"/>
</dbReference>
<comment type="similarity">
    <text evidence="2">Belongs to the resistance-nodulation-cell division (RND) (TC 2.A.6) family.</text>
</comment>